<dbReference type="InterPro" id="IPR007484">
    <property type="entry name" value="Peptidase_M28"/>
</dbReference>
<dbReference type="STRING" id="634771.SAMN04488128_1021729"/>
<dbReference type="SUPFAM" id="SSF53187">
    <property type="entry name" value="Zn-dependent exopeptidases"/>
    <property type="match status" value="1"/>
</dbReference>
<protein>
    <submittedName>
        <fullName evidence="2">Peptidase family M28</fullName>
    </submittedName>
</protein>
<dbReference type="OrthoDB" id="9764939at2"/>
<sequence>MKRLILSLAAGCMLTTGYSQQIPQKEVARIINTLAADDMQGRQSGTPGSDKAAAFISAEFKKAGLLPLPGETTYLQSFNYYGLHTTATSMIVNGTAKDWPVVAVGASRHVELRRDTASCTELHVANADELRAALGKRKSMTRNIVVWMAPALSGYLANLEGSISNRMYAKEAEVPADTAKWQMILVLEKEPVTAQDTWSVEQTRSIRTQAFTNVAGMIKGAAKPDEYVIYSGHYDHLGILPAEAGDSIANGADDDASGTTAVIMLANYFKKKRPARSLIFVAFTAEEMGGYGSSYFSGQMDPAKVVAMFNIEMIGKESKFGKNSAFITGFEKSDFGTILQKNLERSAFRFYPDPYPEQNLFYRSDNANLAKVGVPAHTISTTQIDKDKFYHTVKDEVSTLDVKNITDIIKAIAVSSGTIVNGTSTPTRITPVSQ</sequence>
<dbReference type="EMBL" id="FUWZ01000002">
    <property type="protein sequence ID" value="SKA22617.1"/>
    <property type="molecule type" value="Genomic_DNA"/>
</dbReference>
<dbReference type="InterPro" id="IPR045175">
    <property type="entry name" value="M28_fam"/>
</dbReference>
<dbReference type="RefSeq" id="WP_078670374.1">
    <property type="nucleotide sequence ID" value="NZ_FUWZ01000002.1"/>
</dbReference>
<dbReference type="GO" id="GO:0006508">
    <property type="term" value="P:proteolysis"/>
    <property type="evidence" value="ECO:0007669"/>
    <property type="project" value="InterPro"/>
</dbReference>
<gene>
    <name evidence="2" type="ORF">SAMN04488128_1021729</name>
</gene>
<feature type="domain" description="Peptidase M28" evidence="1">
    <location>
        <begin position="213"/>
        <end position="413"/>
    </location>
</feature>
<evidence type="ECO:0000313" key="2">
    <source>
        <dbReference type="EMBL" id="SKA22617.1"/>
    </source>
</evidence>
<organism evidence="2 3">
    <name type="scientific">Chitinophaga eiseniae</name>
    <dbReference type="NCBI Taxonomy" id="634771"/>
    <lineage>
        <taxon>Bacteria</taxon>
        <taxon>Pseudomonadati</taxon>
        <taxon>Bacteroidota</taxon>
        <taxon>Chitinophagia</taxon>
        <taxon>Chitinophagales</taxon>
        <taxon>Chitinophagaceae</taxon>
        <taxon>Chitinophaga</taxon>
    </lineage>
</organism>
<dbReference type="Gene3D" id="3.40.630.10">
    <property type="entry name" value="Zn peptidases"/>
    <property type="match status" value="2"/>
</dbReference>
<dbReference type="PANTHER" id="PTHR12147">
    <property type="entry name" value="METALLOPEPTIDASE M28 FAMILY MEMBER"/>
    <property type="match status" value="1"/>
</dbReference>
<dbReference type="AlphaFoldDB" id="A0A1T4S392"/>
<dbReference type="Proteomes" id="UP000190367">
    <property type="component" value="Unassembled WGS sequence"/>
</dbReference>
<evidence type="ECO:0000259" key="1">
    <source>
        <dbReference type="Pfam" id="PF04389"/>
    </source>
</evidence>
<dbReference type="PANTHER" id="PTHR12147:SF26">
    <property type="entry name" value="PEPTIDASE M28 DOMAIN-CONTAINING PROTEIN"/>
    <property type="match status" value="1"/>
</dbReference>
<name>A0A1T4S392_9BACT</name>
<reference evidence="3" key="1">
    <citation type="submission" date="2017-02" db="EMBL/GenBank/DDBJ databases">
        <authorList>
            <person name="Varghese N."/>
            <person name="Submissions S."/>
        </authorList>
    </citation>
    <scope>NUCLEOTIDE SEQUENCE [LARGE SCALE GENOMIC DNA]</scope>
    <source>
        <strain evidence="3">DSM 22224</strain>
    </source>
</reference>
<keyword evidence="3" id="KW-1185">Reference proteome</keyword>
<dbReference type="GO" id="GO:0008235">
    <property type="term" value="F:metalloexopeptidase activity"/>
    <property type="evidence" value="ECO:0007669"/>
    <property type="project" value="InterPro"/>
</dbReference>
<proteinExistence type="predicted"/>
<dbReference type="Pfam" id="PF04389">
    <property type="entry name" value="Peptidase_M28"/>
    <property type="match status" value="1"/>
</dbReference>
<accession>A0A1T4S392</accession>
<evidence type="ECO:0000313" key="3">
    <source>
        <dbReference type="Proteomes" id="UP000190367"/>
    </source>
</evidence>